<dbReference type="Proteomes" id="UP001055811">
    <property type="component" value="Linkage Group LG09"/>
</dbReference>
<comment type="caution">
    <text evidence="1">The sequence shown here is derived from an EMBL/GenBank/DDBJ whole genome shotgun (WGS) entry which is preliminary data.</text>
</comment>
<name>A0ACB8YUG0_CICIN</name>
<evidence type="ECO:0000313" key="1">
    <source>
        <dbReference type="EMBL" id="KAI3688584.1"/>
    </source>
</evidence>
<keyword evidence="2" id="KW-1185">Reference proteome</keyword>
<proteinExistence type="predicted"/>
<protein>
    <submittedName>
        <fullName evidence="1">Uncharacterized protein</fullName>
    </submittedName>
</protein>
<accession>A0ACB8YUG0</accession>
<gene>
    <name evidence="1" type="ORF">L2E82_46254</name>
</gene>
<reference evidence="1 2" key="2">
    <citation type="journal article" date="2022" name="Mol. Ecol. Resour.">
        <title>The genomes of chicory, endive, great burdock and yacon provide insights into Asteraceae paleo-polyploidization history and plant inulin production.</title>
        <authorList>
            <person name="Fan W."/>
            <person name="Wang S."/>
            <person name="Wang H."/>
            <person name="Wang A."/>
            <person name="Jiang F."/>
            <person name="Liu H."/>
            <person name="Zhao H."/>
            <person name="Xu D."/>
            <person name="Zhang Y."/>
        </authorList>
    </citation>
    <scope>NUCLEOTIDE SEQUENCE [LARGE SCALE GENOMIC DNA]</scope>
    <source>
        <strain evidence="2">cv. Punajuju</strain>
        <tissue evidence="1">Leaves</tissue>
    </source>
</reference>
<reference evidence="2" key="1">
    <citation type="journal article" date="2022" name="Mol. Ecol. Resour.">
        <title>The genomes of chicory, endive, great burdock and yacon provide insights into Asteraceae palaeo-polyploidization history and plant inulin production.</title>
        <authorList>
            <person name="Fan W."/>
            <person name="Wang S."/>
            <person name="Wang H."/>
            <person name="Wang A."/>
            <person name="Jiang F."/>
            <person name="Liu H."/>
            <person name="Zhao H."/>
            <person name="Xu D."/>
            <person name="Zhang Y."/>
        </authorList>
    </citation>
    <scope>NUCLEOTIDE SEQUENCE [LARGE SCALE GENOMIC DNA]</scope>
    <source>
        <strain evidence="2">cv. Punajuju</strain>
    </source>
</reference>
<dbReference type="EMBL" id="CM042017">
    <property type="protein sequence ID" value="KAI3688584.1"/>
    <property type="molecule type" value="Genomic_DNA"/>
</dbReference>
<organism evidence="1 2">
    <name type="scientific">Cichorium intybus</name>
    <name type="common">Chicory</name>
    <dbReference type="NCBI Taxonomy" id="13427"/>
    <lineage>
        <taxon>Eukaryota</taxon>
        <taxon>Viridiplantae</taxon>
        <taxon>Streptophyta</taxon>
        <taxon>Embryophyta</taxon>
        <taxon>Tracheophyta</taxon>
        <taxon>Spermatophyta</taxon>
        <taxon>Magnoliopsida</taxon>
        <taxon>eudicotyledons</taxon>
        <taxon>Gunneridae</taxon>
        <taxon>Pentapetalae</taxon>
        <taxon>asterids</taxon>
        <taxon>campanulids</taxon>
        <taxon>Asterales</taxon>
        <taxon>Asteraceae</taxon>
        <taxon>Cichorioideae</taxon>
        <taxon>Cichorieae</taxon>
        <taxon>Cichoriinae</taxon>
        <taxon>Cichorium</taxon>
    </lineage>
</organism>
<evidence type="ECO:0000313" key="2">
    <source>
        <dbReference type="Proteomes" id="UP001055811"/>
    </source>
</evidence>
<sequence>MATQMVDIEAQSSVQTSTPPSIFNKVDHPVTLKFQEVIYTIKTKKQGWMKKNHEATEKQILKGITGMVLPGEMLAMLGPSGCGKTTLLTALGGRLGGMLEGTITYNNKPFSSIMKRYTGFVTQDDILYPHLTVTETLVFTALLRLPKKLTTQEKITHADVVINQLRLTRCKNIIIGGPNLRGVSGGERKRVSIGQEMLINPSLLFLDEPTSGLDSTTAQRIVWTLWELSRGGRTIVMTIHQPSSRLFYMFHKVLLLSEGNSLFFGKGSDVMDYFNSIGFSPSVAMNPSDFLLDLANGISLDDSSHGDQNMVKQKLTLAYKSNLAETLKDQVLEYNSDVNNDLDEKKPERWTTTWLQQVIVLLKRGVKERKHEFFSTLKIGQVIAVSLLCGLLWWQSDTSHLQDQSGLLFFYTGFWGFFPLFQAIFTFPQERQMLGKERSSGMYRLSSYFISRTIGDLPMELVLPTLFCIITYWMAGLKSDFGSFLYALFTLLCSVLASQGLGLAVGALVMNQKSATIMGSVIMLSFTLAGGYYVQHVPDFISWIKYISISQHTYKLLIVSQYEHGQTYICGNQTCLVEDFPAIKSVGLDGEVISVVALAIMLVVYRVVAYLALMRIGVPK</sequence>